<organism evidence="1 2">
    <name type="scientific">Streptomyces bohaiensis</name>
    <dbReference type="NCBI Taxonomy" id="1431344"/>
    <lineage>
        <taxon>Bacteria</taxon>
        <taxon>Bacillati</taxon>
        <taxon>Actinomycetota</taxon>
        <taxon>Actinomycetes</taxon>
        <taxon>Kitasatosporales</taxon>
        <taxon>Streptomycetaceae</taxon>
        <taxon>Streptomyces</taxon>
    </lineage>
</organism>
<protein>
    <submittedName>
        <fullName evidence="1">Uncharacterized protein</fullName>
    </submittedName>
</protein>
<proteinExistence type="predicted"/>
<evidence type="ECO:0000313" key="2">
    <source>
        <dbReference type="Proteomes" id="UP000727056"/>
    </source>
</evidence>
<comment type="caution">
    <text evidence="1">The sequence shown here is derived from an EMBL/GenBank/DDBJ whole genome shotgun (WGS) entry which is preliminary data.</text>
</comment>
<keyword evidence="2" id="KW-1185">Reference proteome</keyword>
<dbReference type="EMBL" id="JAAVJC010000205">
    <property type="protein sequence ID" value="NJQ16860.1"/>
    <property type="molecule type" value="Genomic_DNA"/>
</dbReference>
<sequence>MSRPAGGAAVLAAHCSHTHLFPGARVLVAGVEDPEAFAADPHPLTLALSFTDGVVTEAEFVLDDDAGALLAVPAHTTDAGTDIPDHRWLVPGAAAAGGDVRLTIGRHAPA</sequence>
<evidence type="ECO:0000313" key="1">
    <source>
        <dbReference type="EMBL" id="NJQ16860.1"/>
    </source>
</evidence>
<name>A0ABX1CCM3_9ACTN</name>
<gene>
    <name evidence="1" type="ORF">HCN52_18460</name>
</gene>
<accession>A0ABX1CCM3</accession>
<dbReference type="Proteomes" id="UP000727056">
    <property type="component" value="Unassembled WGS sequence"/>
</dbReference>
<dbReference type="RefSeq" id="WP_168089567.1">
    <property type="nucleotide sequence ID" value="NZ_BHZH01000064.1"/>
</dbReference>
<reference evidence="1 2" key="1">
    <citation type="submission" date="2020-03" db="EMBL/GenBank/DDBJ databases">
        <title>Draft genome of Streptomyces sp. ventii, isolated from the Axial Seamount in the Pacific Ocean, and resequencing of the two type strains Streptomyces lonarensis strain NCL 716 and Streptomyces bohaiensis strain 11A07.</title>
        <authorList>
            <person name="Loughran R.M."/>
            <person name="Pfannmuller K.M."/>
            <person name="Wasson B.J."/>
            <person name="Deadmond M.C."/>
            <person name="Paddock B.E."/>
            <person name="Koyack M.J."/>
            <person name="Gallegos D.A."/>
            <person name="Mitchell E.A."/>
            <person name="Ushijima B."/>
            <person name="Saw J.H."/>
            <person name="Mcphail K.L."/>
            <person name="Videau P."/>
        </authorList>
    </citation>
    <scope>NUCLEOTIDE SEQUENCE [LARGE SCALE GENOMIC DNA]</scope>
    <source>
        <strain evidence="1 2">11A07</strain>
    </source>
</reference>